<dbReference type="PANTHER" id="PTHR45718">
    <property type="entry name" value="TRANSCRIPTIONAL ACTIVATOR CUBITUS INTERRUPTUS"/>
    <property type="match status" value="1"/>
</dbReference>
<keyword evidence="5" id="KW-0862">Zinc</keyword>
<dbReference type="GO" id="GO:0000981">
    <property type="term" value="F:DNA-binding transcription factor activity, RNA polymerase II-specific"/>
    <property type="evidence" value="ECO:0007669"/>
    <property type="project" value="TreeGrafter"/>
</dbReference>
<comment type="subcellular location">
    <subcellularLocation>
        <location evidence="1">Nucleus</location>
    </subcellularLocation>
</comment>
<dbReference type="Pfam" id="PF23561">
    <property type="entry name" value="zf-C2H2_15"/>
    <property type="match status" value="1"/>
</dbReference>
<evidence type="ECO:0000256" key="3">
    <source>
        <dbReference type="ARBA" id="ARBA00022737"/>
    </source>
</evidence>
<dbReference type="STRING" id="418784.A0A2P7YSC1"/>
<evidence type="ECO:0000259" key="8">
    <source>
        <dbReference type="PROSITE" id="PS50157"/>
    </source>
</evidence>
<sequence length="329" mass="38114">MSSAVEKSKKPKKPLDEEHACRWAGCSEDKFPNLASLVNHVSNAHLAQNTQVYTASQMRYSCQWEGCSRFDVEQPSRFALISHCRTHTGEKPYFCPIPECDKHFTRSDALAKHVKGVHDLHQHRDAIALMKYRKERNKGDVFLEENLNTLTEEEYAMFLRRDYELRMPWWFSKRFVDSLKTEDSSLQSLYDQPLELRQYDLALSRYKTYLRNQQKDDLLTEMSDDTARQVKHAVANYRPDTLNVYEGSDVLKLYNSYSKLTNKLATATRVQKITERKLEEAKKEKRRLWALTQVLLDANVELGLPEGEVSVDELDKVLLADGVGEAEGN</sequence>
<dbReference type="EMBL" id="PYFQ01000004">
    <property type="protein sequence ID" value="PSK38860.1"/>
    <property type="molecule type" value="Genomic_DNA"/>
</dbReference>
<dbReference type="PROSITE" id="PS00028">
    <property type="entry name" value="ZINC_FINGER_C2H2_1"/>
    <property type="match status" value="1"/>
</dbReference>
<keyword evidence="10" id="KW-1185">Reference proteome</keyword>
<proteinExistence type="predicted"/>
<gene>
    <name evidence="9" type="ORF">C7M61_002164</name>
</gene>
<evidence type="ECO:0000256" key="4">
    <source>
        <dbReference type="ARBA" id="ARBA00022771"/>
    </source>
</evidence>
<evidence type="ECO:0000313" key="9">
    <source>
        <dbReference type="EMBL" id="PSK38860.1"/>
    </source>
</evidence>
<evidence type="ECO:0000256" key="5">
    <source>
        <dbReference type="ARBA" id="ARBA00022833"/>
    </source>
</evidence>
<dbReference type="GO" id="GO:0000978">
    <property type="term" value="F:RNA polymerase II cis-regulatory region sequence-specific DNA binding"/>
    <property type="evidence" value="ECO:0007669"/>
    <property type="project" value="TreeGrafter"/>
</dbReference>
<evidence type="ECO:0000313" key="10">
    <source>
        <dbReference type="Proteomes" id="UP000241107"/>
    </source>
</evidence>
<dbReference type="FunFam" id="3.30.160.60:FF:000201">
    <property type="entry name" value="C2H2 finger domain protein (Gli3)"/>
    <property type="match status" value="1"/>
</dbReference>
<evidence type="ECO:0000256" key="6">
    <source>
        <dbReference type="ARBA" id="ARBA00023242"/>
    </source>
</evidence>
<dbReference type="PANTHER" id="PTHR45718:SF4">
    <property type="entry name" value="TRANSCRIPTIONAL ACTIVATOR CUBITUS INTERRUPTUS"/>
    <property type="match status" value="1"/>
</dbReference>
<dbReference type="OrthoDB" id="3214149at2759"/>
<dbReference type="AlphaFoldDB" id="A0A2P7YSC1"/>
<dbReference type="GeneID" id="36565553"/>
<dbReference type="VEuPathDB" id="FungiDB:C7M61_002164"/>
<dbReference type="GO" id="GO:0008270">
    <property type="term" value="F:zinc ion binding"/>
    <property type="evidence" value="ECO:0007669"/>
    <property type="project" value="UniProtKB-KW"/>
</dbReference>
<keyword evidence="6" id="KW-0539">Nucleus</keyword>
<dbReference type="InterPro" id="IPR013087">
    <property type="entry name" value="Znf_C2H2_type"/>
</dbReference>
<evidence type="ECO:0000256" key="2">
    <source>
        <dbReference type="ARBA" id="ARBA00022723"/>
    </source>
</evidence>
<dbReference type="PROSITE" id="PS50157">
    <property type="entry name" value="ZINC_FINGER_C2H2_2"/>
    <property type="match status" value="1"/>
</dbReference>
<dbReference type="GO" id="GO:0005634">
    <property type="term" value="C:nucleus"/>
    <property type="evidence" value="ECO:0007669"/>
    <property type="project" value="UniProtKB-SubCell"/>
</dbReference>
<protein>
    <recommendedName>
        <fullName evidence="8">C2H2-type domain-containing protein</fullName>
    </recommendedName>
</protein>
<accession>A0A2P7YSC1</accession>
<reference evidence="9 10" key="1">
    <citation type="submission" date="2018-03" db="EMBL/GenBank/DDBJ databases">
        <title>Candida pseudohaemulonii genome assembly and annotation.</title>
        <authorList>
            <person name="Munoz J.F."/>
            <person name="Gade L.G."/>
            <person name="Chow N.A."/>
            <person name="Litvintseva A.P."/>
            <person name="Loparev V.N."/>
            <person name="Cuomo C.A."/>
        </authorList>
    </citation>
    <scope>NUCLEOTIDE SEQUENCE [LARGE SCALE GENOMIC DNA]</scope>
    <source>
        <strain evidence="9 10">B12108</strain>
    </source>
</reference>
<dbReference type="SMART" id="SM00355">
    <property type="entry name" value="ZnF_C2H2"/>
    <property type="match status" value="3"/>
</dbReference>
<dbReference type="Gene3D" id="3.30.160.60">
    <property type="entry name" value="Classic Zinc Finger"/>
    <property type="match status" value="3"/>
</dbReference>
<dbReference type="RefSeq" id="XP_024714046.1">
    <property type="nucleotide sequence ID" value="XM_024857547.1"/>
</dbReference>
<feature type="domain" description="C2H2-type" evidence="8">
    <location>
        <begin position="93"/>
        <end position="123"/>
    </location>
</feature>
<keyword evidence="3" id="KW-0677">Repeat</keyword>
<evidence type="ECO:0000256" key="7">
    <source>
        <dbReference type="PROSITE-ProRule" id="PRU00042"/>
    </source>
</evidence>
<dbReference type="InterPro" id="IPR043359">
    <property type="entry name" value="GLI-like"/>
</dbReference>
<organism evidence="9 10">
    <name type="scientific">Candidozyma pseudohaemuli</name>
    <dbReference type="NCBI Taxonomy" id="418784"/>
    <lineage>
        <taxon>Eukaryota</taxon>
        <taxon>Fungi</taxon>
        <taxon>Dikarya</taxon>
        <taxon>Ascomycota</taxon>
        <taxon>Saccharomycotina</taxon>
        <taxon>Pichiomycetes</taxon>
        <taxon>Metschnikowiaceae</taxon>
        <taxon>Candidozyma</taxon>
    </lineage>
</organism>
<evidence type="ECO:0000256" key="1">
    <source>
        <dbReference type="ARBA" id="ARBA00004123"/>
    </source>
</evidence>
<dbReference type="Proteomes" id="UP000241107">
    <property type="component" value="Unassembled WGS sequence"/>
</dbReference>
<dbReference type="InterPro" id="IPR036236">
    <property type="entry name" value="Znf_C2H2_sf"/>
</dbReference>
<name>A0A2P7YSC1_9ASCO</name>
<dbReference type="SUPFAM" id="SSF57667">
    <property type="entry name" value="beta-beta-alpha zinc fingers"/>
    <property type="match status" value="1"/>
</dbReference>
<keyword evidence="2" id="KW-0479">Metal-binding</keyword>
<comment type="caution">
    <text evidence="9">The sequence shown here is derived from an EMBL/GenBank/DDBJ whole genome shotgun (WGS) entry which is preliminary data.</text>
</comment>
<dbReference type="InterPro" id="IPR056436">
    <property type="entry name" value="Znf-C2H2_ZIC1-5/GLI1-3-like"/>
</dbReference>
<keyword evidence="4 7" id="KW-0863">Zinc-finger</keyword>